<dbReference type="InterPro" id="IPR049304">
    <property type="entry name" value="Gly_rich_dom"/>
</dbReference>
<protein>
    <submittedName>
        <fullName evidence="3">Minor tail protein</fullName>
    </submittedName>
</protein>
<feature type="compositionally biased region" description="Gly residues" evidence="1">
    <location>
        <begin position="797"/>
        <end position="806"/>
    </location>
</feature>
<dbReference type="Proteomes" id="UP000202249">
    <property type="component" value="Segment"/>
</dbReference>
<name>A0A076YME4_9CAUD</name>
<feature type="compositionally biased region" description="Gly residues" evidence="1">
    <location>
        <begin position="775"/>
        <end position="789"/>
    </location>
</feature>
<dbReference type="EMBL" id="KM101122">
    <property type="protein sequence ID" value="AIK69125.1"/>
    <property type="molecule type" value="Genomic_DNA"/>
</dbReference>
<evidence type="ECO:0000256" key="1">
    <source>
        <dbReference type="SAM" id="MobiDB-lite"/>
    </source>
</evidence>
<feature type="region of interest" description="Disordered" evidence="1">
    <location>
        <begin position="775"/>
        <end position="826"/>
    </location>
</feature>
<feature type="compositionally biased region" description="Pro residues" evidence="1">
    <location>
        <begin position="812"/>
        <end position="826"/>
    </location>
</feature>
<evidence type="ECO:0000313" key="3">
    <source>
        <dbReference type="EMBL" id="AIK69125.1"/>
    </source>
</evidence>
<dbReference type="GeneID" id="23679899"/>
<reference evidence="3 4" key="1">
    <citation type="submission" date="2014-07" db="EMBL/GenBank/DDBJ databases">
        <authorList>
            <person name="Trisler C."/>
            <person name="Antis N."/>
            <person name="Arceneaux J."/>
            <person name="Baudin R."/>
            <person name="Beutner R."/>
            <person name="Borque M."/>
            <person name="Crawford L."/>
            <person name="Fontenot A."/>
            <person name="Gillikin B."/>
            <person name="Hayes M."/>
            <person name="Jackson S."/>
            <person name="Johnston R."/>
            <person name="Kurz M."/>
            <person name="Mouawad M."/>
            <person name="Reed A."/>
            <person name="Rizzo E."/>
            <person name="Schilling C."/>
            <person name="Streeter Z."/>
            <person name="Vu J."/>
            <person name="Wilson T."/>
            <person name="Harmson J."/>
            <person name="Bhuiyan S."/>
            <person name="Scott A."/>
            <person name="Miller B."/>
            <person name="Jones J.D."/>
            <person name="Gissendanner C.R."/>
            <person name="Wiedemeier A.M."/>
            <person name="Findley A.M."/>
            <person name="Buck G.A."/>
            <person name="Campbell R."/>
            <person name="Carvalho M.R."/>
            <person name="Duckworth R.A."/>
            <person name="Dunn T."/>
            <person name="Halpern C."/>
            <person name="Johnson A."/>
            <person name="Kiflezghi M.G."/>
            <person name="Lee V."/>
            <person name="Loviza R.A."/>
            <person name="Serrano M.G."/>
            <person name="Shah Z.V."/>
            <person name="Sharma K."/>
            <person name="Voegtly L.J."/>
            <person name="Walstead R."/>
            <person name="Wang Y.P."/>
            <person name="Bradley K.W."/>
            <person name="Barker L.P."/>
            <person name="Asai D.J."/>
            <person name="Bowman C.A."/>
            <person name="Russell D.A."/>
            <person name="Pope W.H."/>
            <person name="Jacobs-Sera D."/>
            <person name="Hendrix R.W."/>
            <person name="Hatfull G.F."/>
        </authorList>
    </citation>
    <scope>NUCLEOTIDE SEQUENCE [LARGE SCALE GENOMIC DNA]</scope>
</reference>
<dbReference type="Pfam" id="PF21722">
    <property type="entry name" value="Gly_rich_2"/>
    <property type="match status" value="1"/>
</dbReference>
<keyword evidence="4" id="KW-1185">Reference proteome</keyword>
<dbReference type="RefSeq" id="YP_009125197.1">
    <property type="nucleotide sequence ID" value="NC_026595.1"/>
</dbReference>
<accession>A0A076YME4</accession>
<evidence type="ECO:0000259" key="2">
    <source>
        <dbReference type="Pfam" id="PF21722"/>
    </source>
</evidence>
<proteinExistence type="predicted"/>
<dbReference type="Gene3D" id="2.60.120.260">
    <property type="entry name" value="Galactose-binding domain-like"/>
    <property type="match status" value="1"/>
</dbReference>
<sequence>MTDSFDPLPKWAHAVPSEPGIHPEQSAQQWLRPFTVQQLLEIGEQFIEQFLAWVVRAVAGVFIPGEASFDQLRDWALNIPILGDIIEAITGLVGGGIEELTQFFDNIRNFFRSIDFNNPSFNPLQAAAQLVNIILAPLRNVLPRLLTFLPIGAITAQTPNLLSAPKFAADSVDSGSEWVVDPDKSHSSDGTGAVRVIANGKLHALRSGEEPSDVLAVGASQSVDVSIYVSYEDYSGSGDPIRLDVVPFIDGVAQQPVSIVTHTPQAQDSDWALMSGRYTVPEDVTGMQLRLVVDERATAGTVWFDDATVKQTGTIRPEWVEGLSDLLQSISQNVQLVIDTVVNAIRGGISVVGSTLEDLFDALQNINPANIIGMLGPGNLLETIEEIVNNIVGGLVGVVGGGAGLADLFNILREISSRASRGDFAWIIQGIRTNKPAAGGLGPSERSNMNLSEITGMVSATQSASLIAWDYIEESMPIGAISWMGYGVEGITEFYVHVWKMNTATGVPALIHSSDNILSVIADAGSADPDVGAYLQYELPQDEVIAAEASDLLGYEFVPVGGTHQIRGRVDEFPLHPTAPISKRASTRNNTSSPSSPPSSIPRNQIVWSDNVPWVGIAVDTGVIGDQHDPEKRYLGTESTTIPVAKWVNYIDPVALGAGGGARQGIALGVNGAPGQPGQFNATIWVRGEDFGDNAIITFTPGAGGIGGTGDGSPGGDTVITITTPGGPTRSITASGGAAGTSAGFLTNPVGRGPAAFVFNGQEYVGGGDQKVMGGKGTSPGGGGNGGRGSIAAFQPGGNGGPGGGWVYLRPDPLPEPDPDLTPPTAPTLIELAEATFSSLTITWSGATDE</sequence>
<evidence type="ECO:0000313" key="4">
    <source>
        <dbReference type="Proteomes" id="UP000202249"/>
    </source>
</evidence>
<dbReference type="KEGG" id="vg:23679899"/>
<organism evidence="3 4">
    <name type="scientific">Mycobacterium phage Hades</name>
    <dbReference type="NCBI Taxonomy" id="1527511"/>
    <lineage>
        <taxon>Viruses</taxon>
        <taxon>Duplodnaviria</taxon>
        <taxon>Heunggongvirae</taxon>
        <taxon>Uroviricota</taxon>
        <taxon>Caudoviricetes</taxon>
        <taxon>Gracegardnervirinae</taxon>
        <taxon>Cheoctovirus</taxon>
        <taxon>Cheoctovirus hades</taxon>
    </lineage>
</organism>
<feature type="domain" description="Glycine-rich" evidence="2">
    <location>
        <begin position="639"/>
        <end position="808"/>
    </location>
</feature>
<feature type="region of interest" description="Disordered" evidence="1">
    <location>
        <begin position="571"/>
        <end position="604"/>
    </location>
</feature>
<dbReference type="OrthoDB" id="530at10239"/>
<gene>
    <name evidence="3" type="primary">18</name>
    <name evidence="3" type="ORF">PBI_HADES_18</name>
</gene>